<dbReference type="Proteomes" id="UP000022910">
    <property type="component" value="Unassembled WGS sequence"/>
</dbReference>
<keyword evidence="2" id="KW-0472">Membrane</keyword>
<feature type="compositionally biased region" description="Low complexity" evidence="1">
    <location>
        <begin position="93"/>
        <end position="106"/>
    </location>
</feature>
<feature type="compositionally biased region" description="Low complexity" evidence="1">
    <location>
        <begin position="356"/>
        <end position="374"/>
    </location>
</feature>
<proteinExistence type="predicted"/>
<feature type="region of interest" description="Disordered" evidence="1">
    <location>
        <begin position="465"/>
        <end position="484"/>
    </location>
</feature>
<gene>
    <name evidence="3" type="ORF">RirG_034310</name>
</gene>
<feature type="compositionally biased region" description="Basic and acidic residues" evidence="1">
    <location>
        <begin position="17"/>
        <end position="32"/>
    </location>
</feature>
<feature type="transmembrane region" description="Helical" evidence="2">
    <location>
        <begin position="870"/>
        <end position="890"/>
    </location>
</feature>
<keyword evidence="4" id="KW-1185">Reference proteome</keyword>
<keyword evidence="2" id="KW-1133">Transmembrane helix</keyword>
<feature type="compositionally biased region" description="Polar residues" evidence="1">
    <location>
        <begin position="61"/>
        <end position="92"/>
    </location>
</feature>
<evidence type="ECO:0000256" key="1">
    <source>
        <dbReference type="SAM" id="MobiDB-lite"/>
    </source>
</evidence>
<feature type="transmembrane region" description="Helical" evidence="2">
    <location>
        <begin position="830"/>
        <end position="850"/>
    </location>
</feature>
<comment type="caution">
    <text evidence="3">The sequence shown here is derived from an EMBL/GenBank/DDBJ whole genome shotgun (WGS) entry which is preliminary data.</text>
</comment>
<name>A0A015LUD2_RHIIW</name>
<feature type="compositionally biased region" description="Polar residues" evidence="1">
    <location>
        <begin position="332"/>
        <end position="348"/>
    </location>
</feature>
<sequence>MANIPPKKPVNDLIKFWAEKQEEKNKEKKPEPISKSPRRPSSPLPRNDGINSKSAIKDVPLNSSPMSTSDNGLSIVNIQTFSKPNEQGRMNWSSLSQSNEVPSSSSPFLALKTIPPVPAKNSYITRPRDHNPNAKDAFSKSGPLPPARKVTDLVNKFEKGASPKLVPMNQSQHSSTSPLALSPIKRQPSPEPLSLSTPTSHTKNSDITSKQITDEPTSLSSIQQESFQTKIPKQNSNPFIIPSIKQPDPEPLQQMKPISPVLSKIVQTPQIDQKNPPEYVPRQSNEHGYLLPEITPISPFWKPTTESTPISPLWNPKNVNTPVSPLWKPATLKNSNTSQTKQLNTNKTFKSRKVLSETSSNSRNNSNPFASSSNHEIPDLLPHPEPISPIRLSFSDFLRSPNSSTANLNSNPSQSHLENHLMDKKDTDQFDMYKVVVGPKFGDNKRQSLPSAKDTNAYILEMHETNIRQSRSAPKKDEKSSTTKPIFANPIVGTIQLVENLRRYLQPNKYTDSNGISEPVQESTSQNINSKGEKYAMTISLKESGTFQTYNSQSSTKFWKRPNFKPVKIPKSPYSTTRPERNTLSPDNTLKKNPFLIKKKSLKNTKHDLPEYSTSKSKMSMLVPHNLSSVEYGKTNRSLPDLSVRYRHHNFNDVFHKNNMTVPDFTRIDSIYEDEPKKPDFAMAIMTDAESDPSKITKFSIDPFDESESNELFKPGAPWIHLPHLDEFIKSLPPTEFSEPKDLMTTKEYEKFIGYGKPDDKSREAMFSPMNQIPEGICLEDLKHNILKKDGFLNQEQKNNLFDAAIDGILAGQSSTVGMNMTKLEIIRDFIQILALALSFVASNIFGDWIKTILVTIPNLLSLNLDRIFGNGTAFFLAFCTIVFIGLYWFRIMTKYDPNADIEGLESHPWNLRPESKRKHNIIIVFILTTLYLPLSKLSLNALVWSDSFWPVTNPYNNTDFPIFEKSGSDTMRDPSDFCYVTSMNKEDLNFSPVIIAVALITICVLTFWFPIALKRLVDKNLPRVDKYNEMGETRHNRDEEYKRLLGKDTCPYNFLYNAYNEKWAAYKTFVMANKFFLIFLVCVISKDNCLFRSFSRSRIETINYGLQVTFMVILFVLHWRNEPFLYKSQNLSEYWSRAGYVITTVLGLLTVLKVGPERKITIAVIAINVFILLIVFWHIVIHTDRYKSFVKVMKKRLDFSLNIYSPRLDFAKHIKRRVWQETWTTLLLTSEQFKMHENKTVAFSQSPFRPPYLLNFSGTAAERHVENLKIIRQIGIKNYTSAMAPLSTSLIKLRSIIVDNFVGPDMYYAPEFFTHKIIKTCFGKAYVVPFPFSVVMVYDEDETVLVLAEEWEIERYVQQNENKEIQRRRHVRQTLRALEGKVIIGPSREKNDTEIQYYRGILSIQRHKRSKWSNNYNMNPGFKITVSYVDIQSPNERVVGHDVLGITEDFQMTSQLKKLFSDNKETVHIGLAEIQKLMEEYRQYYRDETKWKEETLSYGFFINVYDNPSIPLESLPALLITTEENQLIQSLPESEYPSLIYLYERMRVVNLSRVHQWWYLFWEDLWRKNHNEMPDLIKNPEKFSPAYRTSLCYYPMTRIELEEFLGKCGSWQDGGKKGFLHSGTLNRIYLYLTNVVFGGRKKVTSKKWNITRGDTIEKESIIQGRNKRTMKERMMIMKDIMLKRKNFQRARPFFILREEEDSDSENGDNSDGFNSASEEETWL</sequence>
<dbReference type="OrthoDB" id="10261361at2759"/>
<feature type="transmembrane region" description="Helical" evidence="2">
    <location>
        <begin position="1102"/>
        <end position="1120"/>
    </location>
</feature>
<accession>A0A015LUD2</accession>
<feature type="transmembrane region" description="Helical" evidence="2">
    <location>
        <begin position="922"/>
        <end position="945"/>
    </location>
</feature>
<evidence type="ECO:0000256" key="2">
    <source>
        <dbReference type="SAM" id="Phobius"/>
    </source>
</evidence>
<evidence type="ECO:0000313" key="3">
    <source>
        <dbReference type="EMBL" id="EXX76291.1"/>
    </source>
</evidence>
<feature type="region of interest" description="Disordered" evidence="1">
    <location>
        <begin position="569"/>
        <end position="591"/>
    </location>
</feature>
<feature type="compositionally biased region" description="Acidic residues" evidence="1">
    <location>
        <begin position="1699"/>
        <end position="1709"/>
    </location>
</feature>
<feature type="region of interest" description="Disordered" evidence="1">
    <location>
        <begin position="1699"/>
        <end position="1724"/>
    </location>
</feature>
<dbReference type="HOGENOM" id="CLU_240169_0_0_1"/>
<dbReference type="STRING" id="1432141.A0A015LUD2"/>
<keyword evidence="2" id="KW-0812">Transmembrane</keyword>
<feature type="transmembrane region" description="Helical" evidence="2">
    <location>
        <begin position="994"/>
        <end position="1014"/>
    </location>
</feature>
<feature type="compositionally biased region" description="Low complexity" evidence="1">
    <location>
        <begin position="33"/>
        <end position="46"/>
    </location>
</feature>
<feature type="compositionally biased region" description="Basic and acidic residues" evidence="1">
    <location>
        <begin position="149"/>
        <end position="161"/>
    </location>
</feature>
<feature type="transmembrane region" description="Helical" evidence="2">
    <location>
        <begin position="1135"/>
        <end position="1154"/>
    </location>
</feature>
<protein>
    <submittedName>
        <fullName evidence="3">Uncharacterized protein</fullName>
    </submittedName>
</protein>
<feature type="compositionally biased region" description="Polar residues" evidence="1">
    <location>
        <begin position="573"/>
        <end position="588"/>
    </location>
</feature>
<feature type="region of interest" description="Disordered" evidence="1">
    <location>
        <begin position="1"/>
        <end position="236"/>
    </location>
</feature>
<evidence type="ECO:0000313" key="4">
    <source>
        <dbReference type="Proteomes" id="UP000022910"/>
    </source>
</evidence>
<feature type="compositionally biased region" description="Polar residues" evidence="1">
    <location>
        <begin position="168"/>
        <end position="179"/>
    </location>
</feature>
<feature type="region of interest" description="Disordered" evidence="1">
    <location>
        <begin position="325"/>
        <end position="384"/>
    </location>
</feature>
<feature type="transmembrane region" description="Helical" evidence="2">
    <location>
        <begin position="1161"/>
        <end position="1181"/>
    </location>
</feature>
<reference evidence="3 4" key="1">
    <citation type="submission" date="2014-02" db="EMBL/GenBank/DDBJ databases">
        <title>Single nucleus genome sequencing reveals high similarity among nuclei of an endomycorrhizal fungus.</title>
        <authorList>
            <person name="Lin K."/>
            <person name="Geurts R."/>
            <person name="Zhang Z."/>
            <person name="Limpens E."/>
            <person name="Saunders D.G."/>
            <person name="Mu D."/>
            <person name="Pang E."/>
            <person name="Cao H."/>
            <person name="Cha H."/>
            <person name="Lin T."/>
            <person name="Zhou Q."/>
            <person name="Shang Y."/>
            <person name="Li Y."/>
            <person name="Ivanov S."/>
            <person name="Sharma T."/>
            <person name="Velzen R.V."/>
            <person name="Ruijter N.D."/>
            <person name="Aanen D.K."/>
            <person name="Win J."/>
            <person name="Kamoun S."/>
            <person name="Bisseling T."/>
            <person name="Huang S."/>
        </authorList>
    </citation>
    <scope>NUCLEOTIDE SEQUENCE [LARGE SCALE GENOMIC DNA]</scope>
    <source>
        <strain evidence="4">DAOM197198w</strain>
    </source>
</reference>
<dbReference type="EMBL" id="JEMT01012293">
    <property type="protein sequence ID" value="EXX76291.1"/>
    <property type="molecule type" value="Genomic_DNA"/>
</dbReference>
<organism evidence="3 4">
    <name type="scientific">Rhizophagus irregularis (strain DAOM 197198w)</name>
    <name type="common">Glomus intraradices</name>
    <dbReference type="NCBI Taxonomy" id="1432141"/>
    <lineage>
        <taxon>Eukaryota</taxon>
        <taxon>Fungi</taxon>
        <taxon>Fungi incertae sedis</taxon>
        <taxon>Mucoromycota</taxon>
        <taxon>Glomeromycotina</taxon>
        <taxon>Glomeromycetes</taxon>
        <taxon>Glomerales</taxon>
        <taxon>Glomeraceae</taxon>
        <taxon>Rhizophagus</taxon>
    </lineage>
</organism>
<feature type="compositionally biased region" description="Polar residues" evidence="1">
    <location>
        <begin position="201"/>
        <end position="236"/>
    </location>
</feature>